<gene>
    <name evidence="2" type="primary">TGFBI</name>
    <name evidence="2" type="ORF">TNCT_48951</name>
</gene>
<dbReference type="PANTHER" id="PTHR10900:SF114">
    <property type="entry name" value="FAS1 DOMAIN-CONTAINING PROTEIN"/>
    <property type="match status" value="1"/>
</dbReference>
<dbReference type="Proteomes" id="UP000887116">
    <property type="component" value="Unassembled WGS sequence"/>
</dbReference>
<protein>
    <submittedName>
        <fullName evidence="2">Transforming growth factor-beta-induced protein ig-h3</fullName>
    </submittedName>
</protein>
<dbReference type="Pfam" id="PF02469">
    <property type="entry name" value="Fasciclin"/>
    <property type="match status" value="1"/>
</dbReference>
<evidence type="ECO:0000313" key="2">
    <source>
        <dbReference type="EMBL" id="GFR09144.1"/>
    </source>
</evidence>
<dbReference type="InterPro" id="IPR000782">
    <property type="entry name" value="FAS1_domain"/>
</dbReference>
<name>A0A8X6LJ27_TRICU</name>
<dbReference type="GO" id="GO:0031012">
    <property type="term" value="C:extracellular matrix"/>
    <property type="evidence" value="ECO:0007669"/>
    <property type="project" value="TreeGrafter"/>
</dbReference>
<dbReference type="PROSITE" id="PS50213">
    <property type="entry name" value="FAS1"/>
    <property type="match status" value="1"/>
</dbReference>
<dbReference type="OrthoDB" id="286301at2759"/>
<dbReference type="EMBL" id="BMAO01006501">
    <property type="protein sequence ID" value="GFR09144.1"/>
    <property type="molecule type" value="Genomic_DNA"/>
</dbReference>
<evidence type="ECO:0000259" key="1">
    <source>
        <dbReference type="PROSITE" id="PS50213"/>
    </source>
</evidence>
<dbReference type="InterPro" id="IPR050904">
    <property type="entry name" value="Adhesion/Biosynth-related"/>
</dbReference>
<dbReference type="GO" id="GO:0030198">
    <property type="term" value="P:extracellular matrix organization"/>
    <property type="evidence" value="ECO:0007669"/>
    <property type="project" value="TreeGrafter"/>
</dbReference>
<dbReference type="GO" id="GO:0050839">
    <property type="term" value="F:cell adhesion molecule binding"/>
    <property type="evidence" value="ECO:0007669"/>
    <property type="project" value="TreeGrafter"/>
</dbReference>
<accession>A0A8X6LJ27</accession>
<reference evidence="2" key="1">
    <citation type="submission" date="2020-07" db="EMBL/GenBank/DDBJ databases">
        <title>Multicomponent nature underlies the extraordinary mechanical properties of spider dragline silk.</title>
        <authorList>
            <person name="Kono N."/>
            <person name="Nakamura H."/>
            <person name="Mori M."/>
            <person name="Yoshida Y."/>
            <person name="Ohtoshi R."/>
            <person name="Malay A.D."/>
            <person name="Moran D.A.P."/>
            <person name="Tomita M."/>
            <person name="Numata K."/>
            <person name="Arakawa K."/>
        </authorList>
    </citation>
    <scope>NUCLEOTIDE SEQUENCE</scope>
</reference>
<dbReference type="GO" id="GO:0005615">
    <property type="term" value="C:extracellular space"/>
    <property type="evidence" value="ECO:0007669"/>
    <property type="project" value="TreeGrafter"/>
</dbReference>
<organism evidence="2 3">
    <name type="scientific">Trichonephila clavata</name>
    <name type="common">Joro spider</name>
    <name type="synonym">Nephila clavata</name>
    <dbReference type="NCBI Taxonomy" id="2740835"/>
    <lineage>
        <taxon>Eukaryota</taxon>
        <taxon>Metazoa</taxon>
        <taxon>Ecdysozoa</taxon>
        <taxon>Arthropoda</taxon>
        <taxon>Chelicerata</taxon>
        <taxon>Arachnida</taxon>
        <taxon>Araneae</taxon>
        <taxon>Araneomorphae</taxon>
        <taxon>Entelegynae</taxon>
        <taxon>Araneoidea</taxon>
        <taxon>Nephilidae</taxon>
        <taxon>Trichonephila</taxon>
    </lineage>
</organism>
<keyword evidence="3" id="KW-1185">Reference proteome</keyword>
<proteinExistence type="predicted"/>
<comment type="caution">
    <text evidence="2">The sequence shown here is derived from an EMBL/GenBank/DDBJ whole genome shotgun (WGS) entry which is preliminary data.</text>
</comment>
<dbReference type="SUPFAM" id="SSF82153">
    <property type="entry name" value="FAS1 domain"/>
    <property type="match status" value="1"/>
</dbReference>
<dbReference type="Gene3D" id="2.30.180.10">
    <property type="entry name" value="FAS1 domain"/>
    <property type="match status" value="1"/>
</dbReference>
<evidence type="ECO:0000313" key="3">
    <source>
        <dbReference type="Proteomes" id="UP000887116"/>
    </source>
</evidence>
<dbReference type="GO" id="GO:0007155">
    <property type="term" value="P:cell adhesion"/>
    <property type="evidence" value="ECO:0007669"/>
    <property type="project" value="TreeGrafter"/>
</dbReference>
<feature type="domain" description="FAS1" evidence="1">
    <location>
        <begin position="77"/>
        <end position="152"/>
    </location>
</feature>
<dbReference type="PANTHER" id="PTHR10900">
    <property type="entry name" value="PERIOSTIN-RELATED"/>
    <property type="match status" value="1"/>
</dbReference>
<dbReference type="InterPro" id="IPR036378">
    <property type="entry name" value="FAS1_dom_sf"/>
</dbReference>
<sequence length="152" mass="17277">MLLDKLQTRTSKANIVWLNWPNTCAVEEVPGTNQKYWTECKYWMNREICGVKTVLRYECCEGFHQIGKNGGCFGVKPMTDVVKTARDLGATTFVDYLNEAGLTERLTTPGEAITLFAPTNEAFQVNTVFFFHLMLRKDSTNLGKISLHFVKL</sequence>
<dbReference type="AlphaFoldDB" id="A0A8X6LJ27"/>